<dbReference type="GO" id="GO:0005524">
    <property type="term" value="F:ATP binding"/>
    <property type="evidence" value="ECO:0007669"/>
    <property type="project" value="UniProtKB-KW"/>
</dbReference>
<dbReference type="CDD" id="cd16387">
    <property type="entry name" value="ParB_N_Srx"/>
    <property type="match status" value="1"/>
</dbReference>
<evidence type="ECO:0000259" key="9">
    <source>
        <dbReference type="SMART" id="SM00470"/>
    </source>
</evidence>
<dbReference type="InterPro" id="IPR036086">
    <property type="entry name" value="ParB/Sulfiredoxin_sf"/>
</dbReference>
<dbReference type="STRING" id="224324.aq_499"/>
<evidence type="ECO:0000313" key="11">
    <source>
        <dbReference type="Proteomes" id="UP000000798"/>
    </source>
</evidence>
<evidence type="ECO:0000256" key="3">
    <source>
        <dbReference type="ARBA" id="ARBA00022741"/>
    </source>
</evidence>
<comment type="similarity">
    <text evidence="1">Belongs to the sulfiredoxin family.</text>
</comment>
<dbReference type="GO" id="GO:0032542">
    <property type="term" value="F:sulfiredoxin activity"/>
    <property type="evidence" value="ECO:0007669"/>
    <property type="project" value="UniProtKB-EC"/>
</dbReference>
<evidence type="ECO:0000256" key="7">
    <source>
        <dbReference type="ARBA" id="ARBA00023157"/>
    </source>
</evidence>
<dbReference type="InterPro" id="IPR016692">
    <property type="entry name" value="Sulfiredoxin"/>
</dbReference>
<protein>
    <recommendedName>
        <fullName evidence="2">sulfiredoxin</fullName>
        <ecNumber evidence="2">1.8.98.2</ecNumber>
    </recommendedName>
</protein>
<keyword evidence="11" id="KW-1185">Reference proteome</keyword>
<evidence type="ECO:0000256" key="6">
    <source>
        <dbReference type="ARBA" id="ARBA00023002"/>
    </source>
</evidence>
<dbReference type="Pfam" id="PF02195">
    <property type="entry name" value="ParB_N"/>
    <property type="match status" value="1"/>
</dbReference>
<dbReference type="PATRIC" id="fig|224324.8.peg.410"/>
<evidence type="ECO:0000256" key="8">
    <source>
        <dbReference type="ARBA" id="ARBA00047514"/>
    </source>
</evidence>
<accession>O66789</accession>
<dbReference type="OrthoDB" id="9771335at2"/>
<dbReference type="EnsemblBacteria" id="AAC06747">
    <property type="protein sequence ID" value="AAC06747"/>
    <property type="gene ID" value="aq_499"/>
</dbReference>
<reference evidence="10 11" key="1">
    <citation type="journal article" date="1998" name="Nature">
        <title>The complete genome of the hyperthermophilic bacterium Aquifex aeolicus.</title>
        <authorList>
            <person name="Deckert G."/>
            <person name="Warren P.V."/>
            <person name="Gaasterland T."/>
            <person name="Young W.G."/>
            <person name="Lenox A.L."/>
            <person name="Graham D.E."/>
            <person name="Overbeek R."/>
            <person name="Snead M.A."/>
            <person name="Keller M."/>
            <person name="Aujay M."/>
            <person name="Huber R."/>
            <person name="Feldman R.A."/>
            <person name="Short J.M."/>
            <person name="Olson G.J."/>
            <person name="Swanson R.V."/>
        </authorList>
    </citation>
    <scope>NUCLEOTIDE SEQUENCE [LARGE SCALE GENOMIC DNA]</scope>
    <source>
        <strain evidence="10 11">VF5</strain>
    </source>
</reference>
<proteinExistence type="inferred from homology"/>
<sequence length="266" mass="31093">MKMNECKYTEPVKGYEIIFKEVETDKVVIPPIERPLSETLIERLVSSIQKLGFIDPIMVVPEEQEGYYEVIDGQHRLEAAKIVGLEKVPAFVLPKELRNYILSFNIEKAPALKEKAIQAYNLFMEKLQQNPDMKEYELEPFIEYPFYITIGFVIERLGDRKFPGSYFERILQKVDEFLDMPLKEAEKERENRARKLEEVKIVLNQKAEELGITMSYEKHKIVSYAFQKLYGKGVRFLGEDFYTVFDNLKQAIQELTPEELGLTQGT</sequence>
<keyword evidence="7" id="KW-1015">Disulfide bond</keyword>
<evidence type="ECO:0000256" key="1">
    <source>
        <dbReference type="ARBA" id="ARBA00009609"/>
    </source>
</evidence>
<dbReference type="SMART" id="SM00470">
    <property type="entry name" value="ParB"/>
    <property type="match status" value="1"/>
</dbReference>
<keyword evidence="6" id="KW-0560">Oxidoreductase</keyword>
<dbReference type="InterPro" id="IPR003115">
    <property type="entry name" value="ParB_N"/>
</dbReference>
<evidence type="ECO:0000256" key="4">
    <source>
        <dbReference type="ARBA" id="ARBA00022840"/>
    </source>
</evidence>
<keyword evidence="4" id="KW-0067">ATP-binding</keyword>
<name>O66789_AQUAE</name>
<dbReference type="KEGG" id="aae:aq_499"/>
<dbReference type="PIR" id="A70345">
    <property type="entry name" value="A70345"/>
</dbReference>
<dbReference type="AlphaFoldDB" id="O66789"/>
<dbReference type="EMBL" id="AE000657">
    <property type="protein sequence ID" value="AAC06747.1"/>
    <property type="molecule type" value="Genomic_DNA"/>
</dbReference>
<dbReference type="PANTHER" id="PTHR21348">
    <property type="match status" value="1"/>
</dbReference>
<dbReference type="PANTHER" id="PTHR21348:SF2">
    <property type="entry name" value="SULFIREDOXIN-1"/>
    <property type="match status" value="1"/>
</dbReference>
<evidence type="ECO:0000313" key="10">
    <source>
        <dbReference type="EMBL" id="AAC06747.1"/>
    </source>
</evidence>
<dbReference type="EC" id="1.8.98.2" evidence="2"/>
<feature type="domain" description="ParB-like N-terminal" evidence="9">
    <location>
        <begin position="20"/>
        <end position="110"/>
    </location>
</feature>
<evidence type="ECO:0000256" key="5">
    <source>
        <dbReference type="ARBA" id="ARBA00022862"/>
    </source>
</evidence>
<dbReference type="Proteomes" id="UP000000798">
    <property type="component" value="Chromosome"/>
</dbReference>
<dbReference type="InParanoid" id="O66789"/>
<organism evidence="10 11">
    <name type="scientific">Aquifex aeolicus (strain VF5)</name>
    <dbReference type="NCBI Taxonomy" id="224324"/>
    <lineage>
        <taxon>Bacteria</taxon>
        <taxon>Pseudomonadati</taxon>
        <taxon>Aquificota</taxon>
        <taxon>Aquificia</taxon>
        <taxon>Aquificales</taxon>
        <taxon>Aquificaceae</taxon>
        <taxon>Aquifex</taxon>
    </lineage>
</organism>
<evidence type="ECO:0000256" key="2">
    <source>
        <dbReference type="ARBA" id="ARBA00013055"/>
    </source>
</evidence>
<dbReference type="SUPFAM" id="SSF110849">
    <property type="entry name" value="ParB/Sulfiredoxin"/>
    <property type="match status" value="1"/>
</dbReference>
<dbReference type="Gene3D" id="3.90.1530.10">
    <property type="entry name" value="Conserved hypothetical protein from pyrococcus furiosus pfu- 392566-001, ParB domain"/>
    <property type="match status" value="1"/>
</dbReference>
<comment type="catalytic activity">
    <reaction evidence="8">
        <text>S-hydroxy-S-oxy-L-cysteinyl-[peroxiredoxin] + [protein]-dithiol + ATP = S-hydroxy-L-cysteinyl-[peroxiredoxin] + [protein]-disulfide + ADP + phosphate</text>
        <dbReference type="Rhea" id="RHEA:17545"/>
        <dbReference type="Rhea" id="RHEA-COMP:10593"/>
        <dbReference type="Rhea" id="RHEA-COMP:10594"/>
        <dbReference type="Rhea" id="RHEA-COMP:13681"/>
        <dbReference type="Rhea" id="RHEA-COMP:17976"/>
        <dbReference type="ChEBI" id="CHEBI:29950"/>
        <dbReference type="ChEBI" id="CHEBI:30616"/>
        <dbReference type="ChEBI" id="CHEBI:43474"/>
        <dbReference type="ChEBI" id="CHEBI:50058"/>
        <dbReference type="ChEBI" id="CHEBI:61973"/>
        <dbReference type="ChEBI" id="CHEBI:61974"/>
        <dbReference type="ChEBI" id="CHEBI:456216"/>
        <dbReference type="EC" id="1.8.98.2"/>
    </reaction>
</comment>
<keyword evidence="3" id="KW-0547">Nucleotide-binding</keyword>
<keyword evidence="5" id="KW-0049">Antioxidant</keyword>
<dbReference type="eggNOG" id="COG1475">
    <property type="taxonomic scope" value="Bacteria"/>
</dbReference>
<dbReference type="HOGENOM" id="CLU_1044450_0_0_0"/>
<gene>
    <name evidence="10" type="ordered locus">aq_499</name>
</gene>